<feature type="chain" id="PRO_5025027824" evidence="2">
    <location>
        <begin position="24"/>
        <end position="450"/>
    </location>
</feature>
<reference evidence="3 4" key="1">
    <citation type="submission" date="2019-10" db="EMBL/GenBank/DDBJ databases">
        <title>Complete genome sequence of Variovorax paradoxus 5C-2.</title>
        <authorList>
            <person name="Gogoleva N.E."/>
            <person name="Balkin A.S."/>
        </authorList>
    </citation>
    <scope>NUCLEOTIDE SEQUENCE [LARGE SCALE GENOMIC DNA]</scope>
    <source>
        <strain evidence="3 4">5C-2</strain>
    </source>
</reference>
<gene>
    <name evidence="3" type="ORF">GFK26_20995</name>
</gene>
<dbReference type="Proteomes" id="UP000326780">
    <property type="component" value="Chromosome"/>
</dbReference>
<evidence type="ECO:0000313" key="3">
    <source>
        <dbReference type="EMBL" id="QFZ87692.1"/>
    </source>
</evidence>
<dbReference type="EMBL" id="CP045644">
    <property type="protein sequence ID" value="QFZ87692.1"/>
    <property type="molecule type" value="Genomic_DNA"/>
</dbReference>
<evidence type="ECO:0000256" key="1">
    <source>
        <dbReference type="SAM" id="MobiDB-lite"/>
    </source>
</evidence>
<protein>
    <submittedName>
        <fullName evidence="3">DUF1329 domain-containing protein</fullName>
    </submittedName>
</protein>
<proteinExistence type="predicted"/>
<dbReference type="InterPro" id="IPR010752">
    <property type="entry name" value="DUF1329"/>
</dbReference>
<organism evidence="3 4">
    <name type="scientific">Variovorax paradoxus</name>
    <dbReference type="NCBI Taxonomy" id="34073"/>
    <lineage>
        <taxon>Bacteria</taxon>
        <taxon>Pseudomonadati</taxon>
        <taxon>Pseudomonadota</taxon>
        <taxon>Betaproteobacteria</taxon>
        <taxon>Burkholderiales</taxon>
        <taxon>Comamonadaceae</taxon>
        <taxon>Variovorax</taxon>
    </lineage>
</organism>
<dbReference type="Pfam" id="PF07044">
    <property type="entry name" value="DUF1329"/>
    <property type="match status" value="1"/>
</dbReference>
<sequence>MNRHLAATATCLAALIAPFGAFAGVSAEQAARLKTELTPLGAEKAGNKDGTIPAWTGGYTTPIPGDKPGGRRGDPFKDEKPLYSIDAKTVDQHADKLSDGTKAMLKKYPESFRVDVYKTHRTAAAPQWVYDNTFKNATQAKASGDQIEGAYGGIPFPIPKSGAEVMWNHILRWRGTSWQFQTNMYQITADGKAVLTTDGVGDSVAPYYQPEGPSDKWNGDFWLVRVVNSGPPIRAGEAIVGRENVDYAKSQSWVYLTGQRRVRKLPNPCCDTPAPVTAGVMSLDEIEVFTGRLEQFDWKLIGKREMIVPYNTNRLLQPTADAEVLAAHHLAPGFMRWELHRVWVVEATLRDGKRHQARKSRYYCDEDTWTCVLGDRWDANGQLWKQLWANTFIAPDLPGVLVGSFGFDDLLAGTAFVANLYNQKKAHYSIVQQFSDGHFTPDGLAAGGAR</sequence>
<evidence type="ECO:0000313" key="4">
    <source>
        <dbReference type="Proteomes" id="UP000326780"/>
    </source>
</evidence>
<accession>A0A5Q0MGW3</accession>
<dbReference type="AlphaFoldDB" id="A0A5Q0MGW3"/>
<name>A0A5Q0MGW3_VARPD</name>
<feature type="signal peptide" evidence="2">
    <location>
        <begin position="1"/>
        <end position="23"/>
    </location>
</feature>
<evidence type="ECO:0000256" key="2">
    <source>
        <dbReference type="SAM" id="SignalP"/>
    </source>
</evidence>
<dbReference type="Gene3D" id="2.50.20.10">
    <property type="entry name" value="Lipoprotein localisation LolA/LolB/LppX"/>
    <property type="match status" value="1"/>
</dbReference>
<keyword evidence="2" id="KW-0732">Signal</keyword>
<feature type="region of interest" description="Disordered" evidence="1">
    <location>
        <begin position="42"/>
        <end position="73"/>
    </location>
</feature>